<dbReference type="SUPFAM" id="SSF56672">
    <property type="entry name" value="DNA/RNA polymerases"/>
    <property type="match status" value="1"/>
</dbReference>
<sequence>MQNSHARLVQGAIESILLDAIDAFPDCRQELDRDLSRLLTLFESRGLSFFTIDLPEGGKWFDHYLSSGSLGSFPIPGFGKKIGSSSMPLLLGSLMSRVFDLAGVLRPIPDITAILFLRQIFCFAKKLRITCDESRTQESVRDFFRIESEMRDHTLDWVSSAPLPADSIRCLHLADGLQRADLSQREVFDQAGGTTGELFELEQPATAPPASDLLENVQRTADALSGFIGYFDSSNAQWRTKHGPGAVSDLRGGVSKYSFPHWPEKLEGVFPMADFAFANYRSWVDAINSPTDGGPCLSRHEPPSRLIAVPKSQKGPRLIASEPTSHQWCQQAVMNFLRSRVDSTPMGRSIKFFDQTGNQQGALRASRSGTHWTIDLSSASDRMSLWCVERIFRRNPILLNALHASRTRWMENTINPDCPKYIVLKKLAPQGAAFTFPVQSILYYTVIVGCMIHAHGLKPSVENIFRMGREVHVFGDDLIVPKTVGESVIQVLEYLGFKVNNLKTYKTGKFRESCGLEAYDGVEVTPAYVLEPYDSSTPTSVASVVDSSNNLHSKGFWHTAEKLVSTLPSKIREKLAVVPDGCGSFGLTSFCGSSFSHLVSRWDRHLQQMDRKTLTVVSSVGKIPDQGDSCLLQYFTEAPRPEDFWMSGVNKRPVTVIRDRWVPELLLS</sequence>
<keyword evidence="11" id="KW-1185">Reference proteome</keyword>
<evidence type="ECO:0000256" key="3">
    <source>
        <dbReference type="ARBA" id="ARBA00022679"/>
    </source>
</evidence>
<dbReference type="InterPro" id="IPR005093">
    <property type="entry name" value="RNArep_beta"/>
</dbReference>
<protein>
    <recommendedName>
        <fullName evidence="1">RNA-directed RNA polymerase</fullName>
        <ecNumber evidence="1">2.7.7.48</ecNumber>
    </recommendedName>
    <alternativeName>
        <fullName evidence="7">RNA replicase beta chain</fullName>
    </alternativeName>
</protein>
<reference evidence="10" key="1">
    <citation type="submission" date="2021-05" db="EMBL/GenBank/DDBJ databases">
        <authorList>
            <person name="Chen Y.-M."/>
            <person name="Zhang Y.-Z."/>
        </authorList>
    </citation>
    <scope>NUCLEOTIDE SEQUENCE</scope>
    <source>
        <strain evidence="10">R30-k141_575430</strain>
    </source>
</reference>
<dbReference type="EMBL" id="MZ679772">
    <property type="protein sequence ID" value="UJQ85761.1"/>
    <property type="molecule type" value="Genomic_RNA"/>
</dbReference>
<comment type="catalytic activity">
    <reaction evidence="8">
        <text>RNA(n) + a ribonucleoside 5'-triphosphate = RNA(n+1) + diphosphate</text>
        <dbReference type="Rhea" id="RHEA:21248"/>
        <dbReference type="Rhea" id="RHEA-COMP:14527"/>
        <dbReference type="Rhea" id="RHEA-COMP:17342"/>
        <dbReference type="ChEBI" id="CHEBI:33019"/>
        <dbReference type="ChEBI" id="CHEBI:61557"/>
        <dbReference type="ChEBI" id="CHEBI:140395"/>
        <dbReference type="EC" id="2.7.7.48"/>
    </reaction>
</comment>
<dbReference type="Pfam" id="PF03431">
    <property type="entry name" value="RNA_replicase_B"/>
    <property type="match status" value="1"/>
</dbReference>
<reference evidence="10" key="2">
    <citation type="journal article" date="2022" name="Nat. Microbiol.">
        <title>RNA viromes from terrestrial sites across China expand environmental viral diversity.</title>
        <authorList>
            <person name="Chiapello M."/>
            <person name="Rodriguez-Romero J."/>
            <person name="Ayllon M.A."/>
            <person name="Turina M."/>
        </authorList>
    </citation>
    <scope>NUCLEOTIDE SEQUENCE</scope>
    <source>
        <strain evidence="10">R30-k141_575430</strain>
    </source>
</reference>
<name>A0ABY3STE1_9VIRU</name>
<proteinExistence type="predicted"/>
<keyword evidence="5" id="KW-0547">Nucleotide-binding</keyword>
<evidence type="ECO:0000313" key="10">
    <source>
        <dbReference type="EMBL" id="UJQ85761.1"/>
    </source>
</evidence>
<evidence type="ECO:0000256" key="4">
    <source>
        <dbReference type="ARBA" id="ARBA00022695"/>
    </source>
</evidence>
<feature type="domain" description="RdRp catalytic" evidence="9">
    <location>
        <begin position="360"/>
        <end position="508"/>
    </location>
</feature>
<evidence type="ECO:0000256" key="2">
    <source>
        <dbReference type="ARBA" id="ARBA00022484"/>
    </source>
</evidence>
<organism evidence="10 11">
    <name type="scientific">Leviviridae sp</name>
    <dbReference type="NCBI Taxonomy" id="2027243"/>
    <lineage>
        <taxon>Viruses</taxon>
        <taxon>Riboviria</taxon>
        <taxon>Orthornavirae</taxon>
        <taxon>Lenarviricota</taxon>
        <taxon>Leviviricetes</taxon>
        <taxon>Norzivirales</taxon>
        <taxon>Fiersviridae</taxon>
    </lineage>
</organism>
<evidence type="ECO:0000256" key="7">
    <source>
        <dbReference type="ARBA" id="ARBA00030248"/>
    </source>
</evidence>
<dbReference type="Proteomes" id="UP001057789">
    <property type="component" value="Segment"/>
</dbReference>
<keyword evidence="6" id="KW-0693">Viral RNA replication</keyword>
<evidence type="ECO:0000256" key="5">
    <source>
        <dbReference type="ARBA" id="ARBA00022741"/>
    </source>
</evidence>
<accession>A0ABY3STE1</accession>
<evidence type="ECO:0000256" key="8">
    <source>
        <dbReference type="ARBA" id="ARBA00048744"/>
    </source>
</evidence>
<dbReference type="EC" id="2.7.7.48" evidence="1"/>
<dbReference type="InterPro" id="IPR007096">
    <property type="entry name" value="RNA-dir_Rpol_cat_phage"/>
</dbReference>
<keyword evidence="2" id="KW-0696">RNA-directed RNA polymerase</keyword>
<dbReference type="InterPro" id="IPR043502">
    <property type="entry name" value="DNA/RNA_pol_sf"/>
</dbReference>
<dbReference type="PROSITE" id="PS50522">
    <property type="entry name" value="RDRP_PHAGE"/>
    <property type="match status" value="1"/>
</dbReference>
<evidence type="ECO:0000259" key="9">
    <source>
        <dbReference type="PROSITE" id="PS50522"/>
    </source>
</evidence>
<evidence type="ECO:0000313" key="11">
    <source>
        <dbReference type="Proteomes" id="UP001057789"/>
    </source>
</evidence>
<keyword evidence="4" id="KW-0548">Nucleotidyltransferase</keyword>
<keyword evidence="3" id="KW-0808">Transferase</keyword>
<evidence type="ECO:0000256" key="1">
    <source>
        <dbReference type="ARBA" id="ARBA00012494"/>
    </source>
</evidence>
<evidence type="ECO:0000256" key="6">
    <source>
        <dbReference type="ARBA" id="ARBA00022953"/>
    </source>
</evidence>